<evidence type="ECO:0000313" key="1">
    <source>
        <dbReference type="EMBL" id="VEB07042.1"/>
    </source>
</evidence>
<gene>
    <name evidence="1" type="ORF">NCTC13635_06477</name>
</gene>
<dbReference type="Proteomes" id="UP000282433">
    <property type="component" value="Chromosome"/>
</dbReference>
<dbReference type="EMBL" id="LR134162">
    <property type="protein sequence ID" value="VEB07042.1"/>
    <property type="molecule type" value="Genomic_DNA"/>
</dbReference>
<sequence>MNQAVDAAVQADEDTEVSDRLDFTFNTVALVVGFRELLPWVRFALLQTQGDTTTLFVDIQKPLLPQRRQR</sequence>
<proteinExistence type="predicted"/>
<name>A0A3S4GMD4_KLEPN</name>
<evidence type="ECO:0000313" key="2">
    <source>
        <dbReference type="Proteomes" id="UP000282433"/>
    </source>
</evidence>
<protein>
    <submittedName>
        <fullName evidence="1">Uncharacterized protein</fullName>
    </submittedName>
</protein>
<accession>A0A3S4GMD4</accession>
<organism evidence="1 2">
    <name type="scientific">Klebsiella pneumoniae</name>
    <dbReference type="NCBI Taxonomy" id="573"/>
    <lineage>
        <taxon>Bacteria</taxon>
        <taxon>Pseudomonadati</taxon>
        <taxon>Pseudomonadota</taxon>
        <taxon>Gammaproteobacteria</taxon>
        <taxon>Enterobacterales</taxon>
        <taxon>Enterobacteriaceae</taxon>
        <taxon>Klebsiella/Raoultella group</taxon>
        <taxon>Klebsiella</taxon>
        <taxon>Klebsiella pneumoniae complex</taxon>
    </lineage>
</organism>
<dbReference type="AlphaFoldDB" id="A0A3S4GMD4"/>
<reference evidence="1 2" key="1">
    <citation type="submission" date="2018-12" db="EMBL/GenBank/DDBJ databases">
        <authorList>
            <consortium name="Pathogen Informatics"/>
        </authorList>
    </citation>
    <scope>NUCLEOTIDE SEQUENCE [LARGE SCALE GENOMIC DNA]</scope>
    <source>
        <strain evidence="1 2">NCTC13635</strain>
    </source>
</reference>